<dbReference type="STRING" id="1588748.HMPREF3182_00591"/>
<keyword evidence="2" id="KW-1185">Reference proteome</keyword>
<dbReference type="NCBIfam" id="TIGR00099">
    <property type="entry name" value="Cof-subfamily"/>
    <property type="match status" value="1"/>
</dbReference>
<dbReference type="NCBIfam" id="TIGR01484">
    <property type="entry name" value="HAD-SF-IIB"/>
    <property type="match status" value="1"/>
</dbReference>
<dbReference type="SFLD" id="SFLDG01144">
    <property type="entry name" value="C2.B.4:_PGP_Like"/>
    <property type="match status" value="1"/>
</dbReference>
<dbReference type="InterPro" id="IPR036412">
    <property type="entry name" value="HAD-like_sf"/>
</dbReference>
<dbReference type="GO" id="GO:0016791">
    <property type="term" value="F:phosphatase activity"/>
    <property type="evidence" value="ECO:0007669"/>
    <property type="project" value="TreeGrafter"/>
</dbReference>
<dbReference type="SFLD" id="SFLDG01140">
    <property type="entry name" value="C2.B:_Phosphomannomutase_and_P"/>
    <property type="match status" value="1"/>
</dbReference>
<keyword evidence="1" id="KW-0378">Hydrolase</keyword>
<dbReference type="CDD" id="cd07516">
    <property type="entry name" value="HAD_Pase"/>
    <property type="match status" value="1"/>
</dbReference>
<dbReference type="PROSITE" id="PS01229">
    <property type="entry name" value="COF_2"/>
    <property type="match status" value="1"/>
</dbReference>
<dbReference type="AlphaFoldDB" id="A0A134CJ92"/>
<dbReference type="PANTHER" id="PTHR10000:SF8">
    <property type="entry name" value="HAD SUPERFAMILY HYDROLASE-LIKE, TYPE 3"/>
    <property type="match status" value="1"/>
</dbReference>
<sequence length="276" mass="30666">MKEANIIKGIALDLDGTLLHTDGTIGIRTMQALRQLVKSGYFVTLVTGRMYATAVPYGRQLQLGDIPIVLYNGGLIKTIETEKKLFEQTIDKSVAQALLQVAKEKQWQIQTYIQDTLHVAERCAWVQSYEKITKCKAIVEGKAFYQIQAEPTKMVCRGEHTILEARRKMIEALFPQTFTLVYSAPTFLEIIPKTINKGNGICRLSEIVGIKPENMVAFGDSPNDLDMFKMVGVSVAMGNAVACVKEEADYVTGTNDDDGIAQFIEDYILDKGDKNG</sequence>
<dbReference type="InterPro" id="IPR000150">
    <property type="entry name" value="Cof"/>
</dbReference>
<dbReference type="GO" id="GO:0005829">
    <property type="term" value="C:cytosol"/>
    <property type="evidence" value="ECO:0007669"/>
    <property type="project" value="TreeGrafter"/>
</dbReference>
<dbReference type="Gene3D" id="3.30.1240.10">
    <property type="match status" value="1"/>
</dbReference>
<protein>
    <submittedName>
        <fullName evidence="1">Cof-like hydrolase</fullName>
    </submittedName>
</protein>
<dbReference type="GO" id="GO:0000287">
    <property type="term" value="F:magnesium ion binding"/>
    <property type="evidence" value="ECO:0007669"/>
    <property type="project" value="TreeGrafter"/>
</dbReference>
<dbReference type="Gene3D" id="3.40.50.1000">
    <property type="entry name" value="HAD superfamily/HAD-like"/>
    <property type="match status" value="1"/>
</dbReference>
<name>A0A134CJ92_9FIRM</name>
<dbReference type="PATRIC" id="fig|1588748.3.peg.561"/>
<evidence type="ECO:0000313" key="1">
    <source>
        <dbReference type="EMBL" id="KXB92265.1"/>
    </source>
</evidence>
<gene>
    <name evidence="1" type="ORF">HMPREF3182_00591</name>
</gene>
<dbReference type="Proteomes" id="UP000070160">
    <property type="component" value="Unassembled WGS sequence"/>
</dbReference>
<dbReference type="RefSeq" id="WP_062485338.1">
    <property type="nucleotide sequence ID" value="NZ_KQ960936.1"/>
</dbReference>
<reference evidence="2" key="1">
    <citation type="submission" date="2016-01" db="EMBL/GenBank/DDBJ databases">
        <authorList>
            <person name="Mitreva M."/>
            <person name="Pepin K.H."/>
            <person name="Mihindukulasuriya K.A."/>
            <person name="Fulton R."/>
            <person name="Fronick C."/>
            <person name="O'Laughlin M."/>
            <person name="Miner T."/>
            <person name="Herter B."/>
            <person name="Rosa B.A."/>
            <person name="Cordes M."/>
            <person name="Tomlinson C."/>
            <person name="Wollam A."/>
            <person name="Palsikar V.B."/>
            <person name="Mardis E.R."/>
            <person name="Wilson R.K."/>
        </authorList>
    </citation>
    <scope>NUCLEOTIDE SEQUENCE [LARGE SCALE GENOMIC DNA]</scope>
    <source>
        <strain evidence="2">KA00182</strain>
    </source>
</reference>
<dbReference type="SFLD" id="SFLDS00003">
    <property type="entry name" value="Haloacid_Dehalogenase"/>
    <property type="match status" value="1"/>
</dbReference>
<comment type="caution">
    <text evidence="1">The sequence shown here is derived from an EMBL/GenBank/DDBJ whole genome shotgun (WGS) entry which is preliminary data.</text>
</comment>
<dbReference type="SUPFAM" id="SSF56784">
    <property type="entry name" value="HAD-like"/>
    <property type="match status" value="1"/>
</dbReference>
<dbReference type="PANTHER" id="PTHR10000">
    <property type="entry name" value="PHOSPHOSERINE PHOSPHATASE"/>
    <property type="match status" value="1"/>
</dbReference>
<dbReference type="InterPro" id="IPR006379">
    <property type="entry name" value="HAD-SF_hydro_IIB"/>
</dbReference>
<evidence type="ECO:0000313" key="2">
    <source>
        <dbReference type="Proteomes" id="UP000070160"/>
    </source>
</evidence>
<dbReference type="Pfam" id="PF08282">
    <property type="entry name" value="Hydrolase_3"/>
    <property type="match status" value="1"/>
</dbReference>
<dbReference type="InterPro" id="IPR023214">
    <property type="entry name" value="HAD_sf"/>
</dbReference>
<proteinExistence type="predicted"/>
<dbReference type="EMBL" id="LSDT01000017">
    <property type="protein sequence ID" value="KXB92265.1"/>
    <property type="molecule type" value="Genomic_DNA"/>
</dbReference>
<accession>A0A134CJ92</accession>
<organism evidence="1 2">
    <name type="scientific">Megasphaera hutchinsoni</name>
    <dbReference type="NCBI Taxonomy" id="1588748"/>
    <lineage>
        <taxon>Bacteria</taxon>
        <taxon>Bacillati</taxon>
        <taxon>Bacillota</taxon>
        <taxon>Negativicutes</taxon>
        <taxon>Veillonellales</taxon>
        <taxon>Veillonellaceae</taxon>
        <taxon>Megasphaera</taxon>
    </lineage>
</organism>